<dbReference type="RefSeq" id="WP_115866259.1">
    <property type="nucleotide sequence ID" value="NZ_QREG01000001.1"/>
</dbReference>
<dbReference type="OrthoDB" id="1646880at2"/>
<evidence type="ECO:0000256" key="1">
    <source>
        <dbReference type="ARBA" id="ARBA00022553"/>
    </source>
</evidence>
<keyword evidence="1 2" id="KW-0597">Phosphoprotein</keyword>
<dbReference type="Pfam" id="PF04397">
    <property type="entry name" value="LytTR"/>
    <property type="match status" value="1"/>
</dbReference>
<dbReference type="SMART" id="SM00448">
    <property type="entry name" value="REC"/>
    <property type="match status" value="1"/>
</dbReference>
<dbReference type="PANTHER" id="PTHR44591">
    <property type="entry name" value="STRESS RESPONSE REGULATOR PROTEIN 1"/>
    <property type="match status" value="1"/>
</dbReference>
<accession>A0A3D9LJC5</accession>
<dbReference type="InterPro" id="IPR050595">
    <property type="entry name" value="Bact_response_regulator"/>
</dbReference>
<dbReference type="GO" id="GO:0003677">
    <property type="term" value="F:DNA binding"/>
    <property type="evidence" value="ECO:0007669"/>
    <property type="project" value="InterPro"/>
</dbReference>
<dbReference type="Gene3D" id="3.40.50.2300">
    <property type="match status" value="1"/>
</dbReference>
<reference evidence="5 6" key="1">
    <citation type="submission" date="2018-07" db="EMBL/GenBank/DDBJ databases">
        <title>Genomic Encyclopedia of Type Strains, Phase IV (KMG-IV): sequencing the most valuable type-strain genomes for metagenomic binning, comparative biology and taxonomic classification.</title>
        <authorList>
            <person name="Goeker M."/>
        </authorList>
    </citation>
    <scope>NUCLEOTIDE SEQUENCE [LARGE SCALE GENOMIC DNA]</scope>
    <source>
        <strain evidence="5 6">DSM 4134</strain>
    </source>
</reference>
<feature type="domain" description="HTH LytTR-type" evidence="4">
    <location>
        <begin position="141"/>
        <end position="239"/>
    </location>
</feature>
<dbReference type="PROSITE" id="PS50110">
    <property type="entry name" value="RESPONSE_REGULATORY"/>
    <property type="match status" value="1"/>
</dbReference>
<dbReference type="AlphaFoldDB" id="A0A3D9LJC5"/>
<dbReference type="SMART" id="SM00850">
    <property type="entry name" value="LytTR"/>
    <property type="match status" value="1"/>
</dbReference>
<dbReference type="InterPro" id="IPR001789">
    <property type="entry name" value="Sig_transdc_resp-reg_receiver"/>
</dbReference>
<feature type="domain" description="Response regulatory" evidence="3">
    <location>
        <begin position="5"/>
        <end position="120"/>
    </location>
</feature>
<feature type="modified residue" description="4-aspartylphosphate" evidence="2">
    <location>
        <position position="55"/>
    </location>
</feature>
<organism evidence="5 6">
    <name type="scientific">Marinoscillum furvescens DSM 4134</name>
    <dbReference type="NCBI Taxonomy" id="1122208"/>
    <lineage>
        <taxon>Bacteria</taxon>
        <taxon>Pseudomonadati</taxon>
        <taxon>Bacteroidota</taxon>
        <taxon>Cytophagia</taxon>
        <taxon>Cytophagales</taxon>
        <taxon>Reichenbachiellaceae</taxon>
        <taxon>Marinoscillum</taxon>
    </lineage>
</organism>
<evidence type="ECO:0000313" key="5">
    <source>
        <dbReference type="EMBL" id="REE05756.1"/>
    </source>
</evidence>
<comment type="caution">
    <text evidence="5">The sequence shown here is derived from an EMBL/GenBank/DDBJ whole genome shotgun (WGS) entry which is preliminary data.</text>
</comment>
<proteinExistence type="predicted"/>
<evidence type="ECO:0000313" key="6">
    <source>
        <dbReference type="Proteomes" id="UP000256779"/>
    </source>
</evidence>
<evidence type="ECO:0000256" key="2">
    <source>
        <dbReference type="PROSITE-ProRule" id="PRU00169"/>
    </source>
</evidence>
<dbReference type="EMBL" id="QREG01000001">
    <property type="protein sequence ID" value="REE05756.1"/>
    <property type="molecule type" value="Genomic_DNA"/>
</dbReference>
<dbReference type="Proteomes" id="UP000256779">
    <property type="component" value="Unassembled WGS sequence"/>
</dbReference>
<name>A0A3D9LJC5_MARFU</name>
<evidence type="ECO:0000259" key="3">
    <source>
        <dbReference type="PROSITE" id="PS50110"/>
    </source>
</evidence>
<dbReference type="InterPro" id="IPR007492">
    <property type="entry name" value="LytTR_DNA-bd_dom"/>
</dbReference>
<dbReference type="SUPFAM" id="SSF52172">
    <property type="entry name" value="CheY-like"/>
    <property type="match status" value="1"/>
</dbReference>
<sequence>MEALKVLIVEDEMIIAESISDMLSELGYEVMGICIRAKQALEFIRKNPPDVALFDIQLKGEEDGIWLANQIKEIHSFPFVFLTSYGDKATIDKAVNTSPYGYLIKPVEKQNLYGTIEVALKRFGEILNQNENEGFVIRNYFFVKENYQYVKINVQEIDFIKSDDNYLEIMVGTKKHLIRSTLKDFVKQLPADTFQRIHRSYAVNTEKVSSFSSTSVSLGEHSLPISKKFFEELSTHFKTLS</sequence>
<protein>
    <submittedName>
        <fullName evidence="5">LytTR family two component transcriptional regulator</fullName>
    </submittedName>
</protein>
<dbReference type="Pfam" id="PF00072">
    <property type="entry name" value="Response_reg"/>
    <property type="match status" value="1"/>
</dbReference>
<dbReference type="CDD" id="cd17534">
    <property type="entry name" value="REC_DC-like"/>
    <property type="match status" value="1"/>
</dbReference>
<gene>
    <name evidence="5" type="ORF">C7460_101275</name>
</gene>
<dbReference type="InterPro" id="IPR011006">
    <property type="entry name" value="CheY-like_superfamily"/>
</dbReference>
<dbReference type="PROSITE" id="PS50930">
    <property type="entry name" value="HTH_LYTTR"/>
    <property type="match status" value="1"/>
</dbReference>
<evidence type="ECO:0000259" key="4">
    <source>
        <dbReference type="PROSITE" id="PS50930"/>
    </source>
</evidence>
<dbReference type="GO" id="GO:0000160">
    <property type="term" value="P:phosphorelay signal transduction system"/>
    <property type="evidence" value="ECO:0007669"/>
    <property type="project" value="InterPro"/>
</dbReference>
<dbReference type="PANTHER" id="PTHR44591:SF3">
    <property type="entry name" value="RESPONSE REGULATORY DOMAIN-CONTAINING PROTEIN"/>
    <property type="match status" value="1"/>
</dbReference>
<keyword evidence="6" id="KW-1185">Reference proteome</keyword>
<dbReference type="Gene3D" id="2.40.50.1020">
    <property type="entry name" value="LytTr DNA-binding domain"/>
    <property type="match status" value="1"/>
</dbReference>